<dbReference type="Pfam" id="PF01370">
    <property type="entry name" value="Epimerase"/>
    <property type="match status" value="1"/>
</dbReference>
<accession>A0A7G8PI57</accession>
<evidence type="ECO:0000259" key="1">
    <source>
        <dbReference type="Pfam" id="PF01370"/>
    </source>
</evidence>
<reference evidence="2 3" key="1">
    <citation type="submission" date="2020-07" db="EMBL/GenBank/DDBJ databases">
        <title>Draft genome sequence of four isobutane-metabolizing strains capable of cometabolically degrading diverse ether contaminants.</title>
        <authorList>
            <person name="Chen W."/>
            <person name="Faulkner N."/>
            <person name="Smith C."/>
            <person name="Hyman M."/>
        </authorList>
    </citation>
    <scope>NUCLEOTIDE SEQUENCE [LARGE SCALE GENOMIC DNA]</scope>
    <source>
        <strain evidence="2 3">2A</strain>
    </source>
</reference>
<dbReference type="InterPro" id="IPR036291">
    <property type="entry name" value="NAD(P)-bd_dom_sf"/>
</dbReference>
<dbReference type="Proteomes" id="UP000515498">
    <property type="component" value="Chromosome"/>
</dbReference>
<proteinExistence type="predicted"/>
<dbReference type="EMBL" id="CP059894">
    <property type="protein sequence ID" value="QNJ94023.1"/>
    <property type="molecule type" value="Genomic_DNA"/>
</dbReference>
<dbReference type="KEGG" id="mflu:HZU40_06960"/>
<dbReference type="PANTHER" id="PTHR12126:SF11">
    <property type="entry name" value="NADH DEHYDROGENASE [UBIQUINONE] 1 ALPHA SUBCOMPLEX SUBUNIT 9, MITOCHONDRIAL"/>
    <property type="match status" value="1"/>
</dbReference>
<evidence type="ECO:0000313" key="3">
    <source>
        <dbReference type="Proteomes" id="UP000515498"/>
    </source>
</evidence>
<name>A0A7G8PI57_9MYCO</name>
<evidence type="ECO:0000313" key="2">
    <source>
        <dbReference type="EMBL" id="QNJ94023.1"/>
    </source>
</evidence>
<feature type="domain" description="NAD-dependent epimerase/dehydratase" evidence="1">
    <location>
        <begin position="3"/>
        <end position="64"/>
    </location>
</feature>
<dbReference type="SUPFAM" id="SSF51735">
    <property type="entry name" value="NAD(P)-binding Rossmann-fold domains"/>
    <property type="match status" value="1"/>
</dbReference>
<dbReference type="AlphaFoldDB" id="A0A7G8PI57"/>
<organism evidence="2 3">
    <name type="scientific">Mycolicibacterium fluoranthenivorans</name>
    <dbReference type="NCBI Taxonomy" id="258505"/>
    <lineage>
        <taxon>Bacteria</taxon>
        <taxon>Bacillati</taxon>
        <taxon>Actinomycetota</taxon>
        <taxon>Actinomycetes</taxon>
        <taxon>Mycobacteriales</taxon>
        <taxon>Mycobacteriaceae</taxon>
        <taxon>Mycolicibacterium</taxon>
    </lineage>
</organism>
<dbReference type="RefSeq" id="WP_187097985.1">
    <property type="nucleotide sequence ID" value="NZ_CP059894.1"/>
</dbReference>
<gene>
    <name evidence="2" type="ORF">HZU40_06960</name>
</gene>
<sequence length="252" mass="26173">MRIVVIGGTGLIGSKLVHALTEHGHDAVPASPRTGVNTVTGEGLPEALEGAEVVVDVSNSPTFEDAAAREFFTRSATNLLAAESAAGVGHHVALSVVGTPTLAQQSGYFDAKLTQEKLITAGPVPHTVVRATQFFEFLDTIADSAAVDGAIRLPAKGIQPMAAADVAEGVAIAALGDPVNGFAEIGGPERFTLPDLIRTALIARGDKRPVITDPAAKYWGIDIDDDTLVPGGAATFFETRFADWILEQAATH</sequence>
<protein>
    <submittedName>
        <fullName evidence="2">SDR family oxidoreductase</fullName>
    </submittedName>
</protein>
<dbReference type="GO" id="GO:0044877">
    <property type="term" value="F:protein-containing complex binding"/>
    <property type="evidence" value="ECO:0007669"/>
    <property type="project" value="TreeGrafter"/>
</dbReference>
<dbReference type="InterPro" id="IPR001509">
    <property type="entry name" value="Epimerase_deHydtase"/>
</dbReference>
<dbReference type="PANTHER" id="PTHR12126">
    <property type="entry name" value="NADH-UBIQUINONE OXIDOREDUCTASE 39 KDA SUBUNIT-RELATED"/>
    <property type="match status" value="1"/>
</dbReference>
<dbReference type="Gene3D" id="3.40.50.720">
    <property type="entry name" value="NAD(P)-binding Rossmann-like Domain"/>
    <property type="match status" value="1"/>
</dbReference>
<dbReference type="InterPro" id="IPR051207">
    <property type="entry name" value="ComplexI_NDUFA9_subunit"/>
</dbReference>